<evidence type="ECO:0000313" key="1">
    <source>
        <dbReference type="EMBL" id="RXZ58195.1"/>
    </source>
</evidence>
<comment type="caution">
    <text evidence="1">The sequence shown here is derived from an EMBL/GenBank/DDBJ whole genome shotgun (WGS) entry which is preliminary data.</text>
</comment>
<reference evidence="1 2" key="1">
    <citation type="journal article" date="2019" name="Gut">
        <title>Antibiotics-induced monodominance of a novel gut bacterial order.</title>
        <authorList>
            <person name="Hildebrand F."/>
            <person name="Moitinho-Silva L."/>
            <person name="Blasche S."/>
            <person name="Jahn M.T."/>
            <person name="Gossmann T.I."/>
            <person name="Heuerta-Cepas J."/>
            <person name="Hercog R."/>
            <person name="Luetge M."/>
            <person name="Bahram M."/>
            <person name="Pryszlak A."/>
            <person name="Alves R.J."/>
            <person name="Waszak S.M."/>
            <person name="Zhu A."/>
            <person name="Ye L."/>
            <person name="Costea P.I."/>
            <person name="Aalvink S."/>
            <person name="Belzer C."/>
            <person name="Forslund S.K."/>
            <person name="Sunagawa S."/>
            <person name="Hentschel U."/>
            <person name="Merten C."/>
            <person name="Patil K.R."/>
            <person name="Benes V."/>
            <person name="Bork P."/>
        </authorList>
    </citation>
    <scope>NUCLEOTIDE SEQUENCE [LARGE SCALE GENOMIC DNA]</scope>
    <source>
        <strain evidence="1 2">HDS1380</strain>
    </source>
</reference>
<dbReference type="AlphaFoldDB" id="A0A4Q2KAD0"/>
<proteinExistence type="predicted"/>
<dbReference type="EMBL" id="SDOZ01000003">
    <property type="protein sequence ID" value="RXZ58195.1"/>
    <property type="molecule type" value="Genomic_DNA"/>
</dbReference>
<sequence length="265" mass="29811">MRSKKLVIVYAVILFLIVFLITFNSVCAITQIDARFDVSSADAKQKAEKIQDELDGYLRKNFLFFDTDTVKEIFERKENSHFKVLSVEKSFPNKITVNVREKYECYAFYDKTLQKYAVTDASGEVIVLKDDASNNLSGNNVAVSGFTLQNAEAGQTLSVKESEQKAFAGVKAALAYFEKTFGGVRTNIVSVLYQAERDGISVFSTQEGVEFYFTNIQKFTEEMFAEVFELYSSLSDGEKTYGRINAAVQDNGKLNVQYITNDIPA</sequence>
<accession>A0A4Q2KAD0</accession>
<evidence type="ECO:0000313" key="2">
    <source>
        <dbReference type="Proteomes" id="UP000291269"/>
    </source>
</evidence>
<protein>
    <recommendedName>
        <fullName evidence="3">FtsQ-type POTRA domain-containing protein</fullName>
    </recommendedName>
</protein>
<organism evidence="1 2">
    <name type="scientific">Candidatus Borkfalkia ceftriaxoniphila</name>
    <dbReference type="NCBI Taxonomy" id="2508949"/>
    <lineage>
        <taxon>Bacteria</taxon>
        <taxon>Bacillati</taxon>
        <taxon>Bacillota</taxon>
        <taxon>Clostridia</taxon>
        <taxon>Christensenellales</taxon>
        <taxon>Christensenellaceae</taxon>
        <taxon>Candidatus Borkfalkia</taxon>
    </lineage>
</organism>
<evidence type="ECO:0008006" key="3">
    <source>
        <dbReference type="Google" id="ProtNLM"/>
    </source>
</evidence>
<name>A0A4Q2KAD0_9FIRM</name>
<dbReference type="Proteomes" id="UP000291269">
    <property type="component" value="Unassembled WGS sequence"/>
</dbReference>
<keyword evidence="2" id="KW-1185">Reference proteome</keyword>
<gene>
    <name evidence="1" type="ORF">ESZ91_09050</name>
</gene>
<dbReference type="RefSeq" id="WP_129226458.1">
    <property type="nucleotide sequence ID" value="NZ_SDOZ01000003.1"/>
</dbReference>